<dbReference type="Gene3D" id="1.20.141.10">
    <property type="entry name" value="Chitosanase, subunit A, domain 1"/>
    <property type="match status" value="1"/>
</dbReference>
<dbReference type="KEGG" id="vg:65129540"/>
<evidence type="ECO:0000313" key="3">
    <source>
        <dbReference type="Proteomes" id="UP000593772"/>
    </source>
</evidence>
<evidence type="ECO:0000259" key="1">
    <source>
        <dbReference type="Pfam" id="PF05838"/>
    </source>
</evidence>
<dbReference type="Proteomes" id="UP000593772">
    <property type="component" value="Segment"/>
</dbReference>
<proteinExistence type="predicted"/>
<evidence type="ECO:0000313" key="2">
    <source>
        <dbReference type="EMBL" id="QOR59047.1"/>
    </source>
</evidence>
<protein>
    <submittedName>
        <fullName evidence="2">Putative lyzozyme</fullName>
    </submittedName>
</protein>
<dbReference type="RefSeq" id="YP_010111205.1">
    <property type="nucleotide sequence ID" value="NC_055879.1"/>
</dbReference>
<dbReference type="EMBL" id="MT774386">
    <property type="protein sequence ID" value="QOR59047.1"/>
    <property type="molecule type" value="Genomic_DNA"/>
</dbReference>
<dbReference type="GeneID" id="65129540"/>
<dbReference type="SUPFAM" id="SSF53955">
    <property type="entry name" value="Lysozyme-like"/>
    <property type="match status" value="1"/>
</dbReference>
<organism evidence="2 3">
    <name type="scientific">uncultured phage cr110_1</name>
    <dbReference type="NCBI Taxonomy" id="2772070"/>
    <lineage>
        <taxon>Viruses</taxon>
        <taxon>Duplodnaviria</taxon>
        <taxon>Heunggongvirae</taxon>
        <taxon>Uroviricota</taxon>
        <taxon>Caudoviricetes</taxon>
        <taxon>Crassvirales</taxon>
        <taxon>Intestiviridae</taxon>
        <taxon>Crudevirinae</taxon>
        <taxon>Delmidovirus</taxon>
        <taxon>Delmidovirus intestinihominis</taxon>
    </lineage>
</organism>
<sequence>MADFRLAYKKIEAAEGGYVNDPDDKGGETYKGISRKANPDWSGWISIDQIKKAHPTTFKNILKRIPELEKKVQDLYKDKYWDCFELDDIPNQLVAEQIFDTAVNCGQVAAIKFIQRVLDLRETGVWSLDLFYKLVAIKN</sequence>
<dbReference type="Pfam" id="PF05838">
    <property type="entry name" value="Glyco_hydro_108"/>
    <property type="match status" value="1"/>
</dbReference>
<feature type="domain" description="TtsA-like Glycoside hydrolase family 108" evidence="1">
    <location>
        <begin position="9"/>
        <end position="106"/>
    </location>
</feature>
<accession>A0A7M1RXA4</accession>
<keyword evidence="3" id="KW-1185">Reference proteome</keyword>
<reference evidence="2 3" key="1">
    <citation type="submission" date="2020-07" db="EMBL/GenBank/DDBJ databases">
        <title>Taxonomic proposal: Crassvirales, a new order of highly abundant and diverse bacterial viruses.</title>
        <authorList>
            <person name="Shkoporov A.N."/>
            <person name="Stockdale S.R."/>
            <person name="Guerin E."/>
            <person name="Ross R.P."/>
            <person name="Hill C."/>
        </authorList>
    </citation>
    <scope>NUCLEOTIDE SEQUENCE [LARGE SCALE GENOMIC DNA]</scope>
</reference>
<name>A0A7M1RXA4_9CAUD</name>
<dbReference type="InterPro" id="IPR008565">
    <property type="entry name" value="TtsA-like_GH18_dom"/>
</dbReference>
<dbReference type="InterPro" id="IPR023346">
    <property type="entry name" value="Lysozyme-like_dom_sf"/>
</dbReference>